<evidence type="ECO:0000313" key="2">
    <source>
        <dbReference type="EMBL" id="AEE16804.1"/>
    </source>
</evidence>
<keyword evidence="3" id="KW-1185">Reference proteome</keyword>
<keyword evidence="1" id="KW-0812">Transmembrane</keyword>
<sequence>MKTNKTFMYIAASLVLLVPVPARFGYGLLLILSLNLLMLSGTVFRKLLDTLRFDQLRPVLLLVFFMAAAVFFRQLLIFYSPVSVLTLGFSLYLPVVAVFLLGDFFADSSVSVSDFLAENMAECGKFSAYALLFFLCREVFGYGSVSFPVPSGIYRILLPAGNSFVPAVFWASIPGALVASGVLLAVMTLIRKKCMIVHRSAELQEEEVSDVD</sequence>
<dbReference type="AlphaFoldDB" id="F4LMQ7"/>
<accession>F4LMQ7</accession>
<keyword evidence="1" id="KW-0472">Membrane</keyword>
<keyword evidence="1" id="KW-1133">Transmembrane helix</keyword>
<dbReference type="OrthoDB" id="361812at2"/>
<dbReference type="HOGENOM" id="CLU_1337025_0_0_12"/>
<dbReference type="EMBL" id="CP002696">
    <property type="protein sequence ID" value="AEE16804.1"/>
    <property type="molecule type" value="Genomic_DNA"/>
</dbReference>
<dbReference type="KEGG" id="tbe:Trebr_1380"/>
<evidence type="ECO:0000256" key="1">
    <source>
        <dbReference type="SAM" id="Phobius"/>
    </source>
</evidence>
<gene>
    <name evidence="2" type="ordered locus">Trebr_1380</name>
</gene>
<protein>
    <submittedName>
        <fullName evidence="2">Uncharacterized protein</fullName>
    </submittedName>
</protein>
<dbReference type="RefSeq" id="WP_013758509.1">
    <property type="nucleotide sequence ID" value="NC_015500.1"/>
</dbReference>
<feature type="transmembrane region" description="Helical" evidence="1">
    <location>
        <begin position="85"/>
        <end position="106"/>
    </location>
</feature>
<proteinExistence type="predicted"/>
<organism evidence="2 3">
    <name type="scientific">Treponema brennaborense (strain DSM 12168 / CIP 105900 / DD5/3)</name>
    <dbReference type="NCBI Taxonomy" id="906968"/>
    <lineage>
        <taxon>Bacteria</taxon>
        <taxon>Pseudomonadati</taxon>
        <taxon>Spirochaetota</taxon>
        <taxon>Spirochaetia</taxon>
        <taxon>Spirochaetales</taxon>
        <taxon>Treponemataceae</taxon>
        <taxon>Treponema</taxon>
    </lineage>
</organism>
<dbReference type="eggNOG" id="ENOG5031CUE">
    <property type="taxonomic scope" value="Bacteria"/>
</dbReference>
<dbReference type="STRING" id="906968.Trebr_1380"/>
<name>F4LMQ7_TREBD</name>
<evidence type="ECO:0000313" key="3">
    <source>
        <dbReference type="Proteomes" id="UP000006546"/>
    </source>
</evidence>
<dbReference type="Proteomes" id="UP000006546">
    <property type="component" value="Chromosome"/>
</dbReference>
<feature type="transmembrane region" description="Helical" evidence="1">
    <location>
        <begin position="59"/>
        <end position="79"/>
    </location>
</feature>
<feature type="transmembrane region" description="Helical" evidence="1">
    <location>
        <begin position="167"/>
        <end position="190"/>
    </location>
</feature>
<reference evidence="3" key="1">
    <citation type="submission" date="2011-04" db="EMBL/GenBank/DDBJ databases">
        <title>The complete genome of Treponema brennaborense DSM 12168.</title>
        <authorList>
            <person name="Lucas S."/>
            <person name="Han J."/>
            <person name="Lapidus A."/>
            <person name="Bruce D."/>
            <person name="Goodwin L."/>
            <person name="Pitluck S."/>
            <person name="Peters L."/>
            <person name="Kyrpides N."/>
            <person name="Mavromatis K."/>
            <person name="Ivanova N."/>
            <person name="Mikhailova N."/>
            <person name="Pagani I."/>
            <person name="Teshima H."/>
            <person name="Detter J.C."/>
            <person name="Tapia R."/>
            <person name="Han C."/>
            <person name="Land M."/>
            <person name="Hauser L."/>
            <person name="Markowitz V."/>
            <person name="Cheng J.-F."/>
            <person name="Hugenholtz P."/>
            <person name="Woyke T."/>
            <person name="Wu D."/>
            <person name="Gronow S."/>
            <person name="Wellnitz S."/>
            <person name="Brambilla E."/>
            <person name="Klenk H.-P."/>
            <person name="Eisen J.A."/>
        </authorList>
    </citation>
    <scope>NUCLEOTIDE SEQUENCE [LARGE SCALE GENOMIC DNA]</scope>
    <source>
        <strain evidence="3">DSM 12168 / CIP 105900 / DD5/3</strain>
    </source>
</reference>